<comment type="caution">
    <text evidence="2">The sequence shown here is derived from an EMBL/GenBank/DDBJ whole genome shotgun (WGS) entry which is preliminary data.</text>
</comment>
<sequence length="49" mass="5953">RVNCFDVRHFLWLFMSCFALSVLAERVISQYKVDFVNQCFILFYFFCVS</sequence>
<feature type="non-terminal residue" evidence="2">
    <location>
        <position position="1"/>
    </location>
</feature>
<feature type="chain" id="PRO_5007896626" evidence="1">
    <location>
        <begin position="25"/>
        <end position="49"/>
    </location>
</feature>
<dbReference type="AlphaFoldDB" id="A0A168ELM7"/>
<proteinExistence type="predicted"/>
<keyword evidence="3" id="KW-1185">Reference proteome</keyword>
<name>A0A168ELM7_9CRUS</name>
<dbReference type="EMBL" id="LRGB01011389">
    <property type="protein sequence ID" value="KZS00176.1"/>
    <property type="molecule type" value="Genomic_DNA"/>
</dbReference>
<reference evidence="2 3" key="1">
    <citation type="submission" date="2016-03" db="EMBL/GenBank/DDBJ databases">
        <title>EvidentialGene: Evidence-directed Construction of Genes on Genomes.</title>
        <authorList>
            <person name="Gilbert D.G."/>
            <person name="Choi J.-H."/>
            <person name="Mockaitis K."/>
            <person name="Colbourne J."/>
            <person name="Pfrender M."/>
        </authorList>
    </citation>
    <scope>NUCLEOTIDE SEQUENCE [LARGE SCALE GENOMIC DNA]</scope>
    <source>
        <strain evidence="2 3">Xinb3</strain>
        <tissue evidence="2">Complete organism</tissue>
    </source>
</reference>
<organism evidence="2 3">
    <name type="scientific">Daphnia magna</name>
    <dbReference type="NCBI Taxonomy" id="35525"/>
    <lineage>
        <taxon>Eukaryota</taxon>
        <taxon>Metazoa</taxon>
        <taxon>Ecdysozoa</taxon>
        <taxon>Arthropoda</taxon>
        <taxon>Crustacea</taxon>
        <taxon>Branchiopoda</taxon>
        <taxon>Diplostraca</taxon>
        <taxon>Cladocera</taxon>
        <taxon>Anomopoda</taxon>
        <taxon>Daphniidae</taxon>
        <taxon>Daphnia</taxon>
    </lineage>
</organism>
<protein>
    <submittedName>
        <fullName evidence="2">Uncharacterized protein</fullName>
    </submittedName>
</protein>
<accession>A0A168ELM7</accession>
<evidence type="ECO:0000313" key="2">
    <source>
        <dbReference type="EMBL" id="KZS00176.1"/>
    </source>
</evidence>
<evidence type="ECO:0000313" key="3">
    <source>
        <dbReference type="Proteomes" id="UP000076858"/>
    </source>
</evidence>
<evidence type="ECO:0000256" key="1">
    <source>
        <dbReference type="SAM" id="SignalP"/>
    </source>
</evidence>
<keyword evidence="1" id="KW-0732">Signal</keyword>
<dbReference type="Proteomes" id="UP000076858">
    <property type="component" value="Unassembled WGS sequence"/>
</dbReference>
<feature type="signal peptide" evidence="1">
    <location>
        <begin position="1"/>
        <end position="24"/>
    </location>
</feature>
<gene>
    <name evidence="2" type="ORF">APZ42_003639</name>
</gene>